<dbReference type="EMBL" id="CATQJL010000223">
    <property type="protein sequence ID" value="CAJ0596683.1"/>
    <property type="molecule type" value="Genomic_DNA"/>
</dbReference>
<reference evidence="1" key="1">
    <citation type="submission" date="2023-07" db="EMBL/GenBank/DDBJ databases">
        <authorList>
            <consortium name="CYATHOMIX"/>
        </authorList>
    </citation>
    <scope>NUCLEOTIDE SEQUENCE</scope>
    <source>
        <strain evidence="1">N/A</strain>
    </source>
</reference>
<dbReference type="Proteomes" id="UP001176961">
    <property type="component" value="Unassembled WGS sequence"/>
</dbReference>
<evidence type="ECO:0000313" key="2">
    <source>
        <dbReference type="Proteomes" id="UP001176961"/>
    </source>
</evidence>
<gene>
    <name evidence="1" type="ORF">CYNAS_LOCUS8666</name>
</gene>
<name>A0AA36GR17_CYLNA</name>
<comment type="caution">
    <text evidence="1">The sequence shown here is derived from an EMBL/GenBank/DDBJ whole genome shotgun (WGS) entry which is preliminary data.</text>
</comment>
<protein>
    <submittedName>
        <fullName evidence="1">Uncharacterized protein</fullName>
    </submittedName>
</protein>
<proteinExistence type="predicted"/>
<keyword evidence="2" id="KW-1185">Reference proteome</keyword>
<sequence>MDRKDIEDFLKRSNSICDQTSTELDEVNVRRMSLKEFTGLNDTKEEMTELPIPSWKSSTTPSSLISSYSARRRSVLAAELPESPTRKLTAPREESVDLPTAIRRVERLQARLQEAHASANPSSNSTQADDQHKLLEESKRMVVAANEFSQIKCSVPESKWSTAIAEVTDCADCLTTAAQQAICSSSVYYSQLFSTEVTQVLQALHDALNALEEARTKNDDSISLKPMTNLISRTNQLLHASSTTSSTTT</sequence>
<dbReference type="AlphaFoldDB" id="A0AA36GR17"/>
<accession>A0AA36GR17</accession>
<organism evidence="1 2">
    <name type="scientific">Cylicocyclus nassatus</name>
    <name type="common">Nematode worm</name>
    <dbReference type="NCBI Taxonomy" id="53992"/>
    <lineage>
        <taxon>Eukaryota</taxon>
        <taxon>Metazoa</taxon>
        <taxon>Ecdysozoa</taxon>
        <taxon>Nematoda</taxon>
        <taxon>Chromadorea</taxon>
        <taxon>Rhabditida</taxon>
        <taxon>Rhabditina</taxon>
        <taxon>Rhabditomorpha</taxon>
        <taxon>Strongyloidea</taxon>
        <taxon>Strongylidae</taxon>
        <taxon>Cylicocyclus</taxon>
    </lineage>
</organism>
<evidence type="ECO:0000313" key="1">
    <source>
        <dbReference type="EMBL" id="CAJ0596683.1"/>
    </source>
</evidence>